<sequence length="358" mass="39688">MNEKETALILRPEQALLDVTDKSLYSFNERESMAKFREASTVMALNRFFSLADSDAAQLVVGIVEKVPHLKNAFDSLKGKTELVVKMSEEARKKLESGEWHWVLASDGSGMLPSMKDAAEHFAGQIRVGQKTVHPDLINSLIGLMQKNNLDALTDKVIYLTDIVERISAGQYNDRVAMFYGARQMYIEAMGMNDTDNRRIALLNAAKSANEAIALLQQTIRYDLNNLANVKSGKQLDESTKLIAKCFAKLNDSVQISVNVYAALGENRSMLASVTSYQCFIEQTLLSIPENIMAKKYAGCTLSEIMHSCSKIDGTDWRQLPEEIVGACETIILTDRETIAVLSEALECQSLGGQDNEV</sequence>
<dbReference type="OrthoDB" id="2199110at2"/>
<reference evidence="1 2" key="1">
    <citation type="submission" date="2018-04" db="EMBL/GenBank/DDBJ databases">
        <title>Genomic Encyclopedia of Archaeal and Bacterial Type Strains, Phase II (KMG-II): from individual species to whole genera.</title>
        <authorList>
            <person name="Goeker M."/>
        </authorList>
    </citation>
    <scope>NUCLEOTIDE SEQUENCE [LARGE SCALE GENOMIC DNA]</scope>
    <source>
        <strain evidence="1 2">DSM 18806</strain>
    </source>
</reference>
<name>A0A2T5IJE5_9LACT</name>
<protein>
    <submittedName>
        <fullName evidence="1">Uncharacterized protein</fullName>
    </submittedName>
</protein>
<dbReference type="AlphaFoldDB" id="A0A2T5IJE5"/>
<dbReference type="Proteomes" id="UP000244161">
    <property type="component" value="Unassembled WGS sequence"/>
</dbReference>
<keyword evidence="2" id="KW-1185">Reference proteome</keyword>
<accession>A0A2T5IJE5</accession>
<comment type="caution">
    <text evidence="1">The sequence shown here is derived from an EMBL/GenBank/DDBJ whole genome shotgun (WGS) entry which is preliminary data.</text>
</comment>
<evidence type="ECO:0000313" key="1">
    <source>
        <dbReference type="EMBL" id="PTQ83940.1"/>
    </source>
</evidence>
<gene>
    <name evidence="1" type="ORF">C8U37_11125</name>
</gene>
<dbReference type="RefSeq" id="WP_108032852.1">
    <property type="nucleotide sequence ID" value="NZ_QAOM01000011.1"/>
</dbReference>
<organism evidence="1 2">
    <name type="scientific">Trichococcus patagoniensis</name>
    <dbReference type="NCBI Taxonomy" id="382641"/>
    <lineage>
        <taxon>Bacteria</taxon>
        <taxon>Bacillati</taxon>
        <taxon>Bacillota</taxon>
        <taxon>Bacilli</taxon>
        <taxon>Lactobacillales</taxon>
        <taxon>Carnobacteriaceae</taxon>
        <taxon>Trichococcus</taxon>
    </lineage>
</organism>
<proteinExistence type="predicted"/>
<evidence type="ECO:0000313" key="2">
    <source>
        <dbReference type="Proteomes" id="UP000244161"/>
    </source>
</evidence>
<dbReference type="EMBL" id="QAOM01000011">
    <property type="protein sequence ID" value="PTQ83940.1"/>
    <property type="molecule type" value="Genomic_DNA"/>
</dbReference>